<dbReference type="InterPro" id="IPR051398">
    <property type="entry name" value="Polysacch_Deacetylase"/>
</dbReference>
<feature type="domain" description="NodB homology" evidence="4">
    <location>
        <begin position="115"/>
        <end position="300"/>
    </location>
</feature>
<dbReference type="RefSeq" id="WP_106587989.1">
    <property type="nucleotide sequence ID" value="NZ_PYAV01000004.1"/>
</dbReference>
<dbReference type="PANTHER" id="PTHR34216">
    <property type="match status" value="1"/>
</dbReference>
<accession>A0A2P8HQD1</accession>
<dbReference type="EMBL" id="PYAV01000004">
    <property type="protein sequence ID" value="PSL48417.1"/>
    <property type="molecule type" value="Genomic_DNA"/>
</dbReference>
<dbReference type="Gene3D" id="3.20.20.370">
    <property type="entry name" value="Glycoside hydrolase/deacetylase"/>
    <property type="match status" value="1"/>
</dbReference>
<evidence type="ECO:0000313" key="6">
    <source>
        <dbReference type="Proteomes" id="UP000242310"/>
    </source>
</evidence>
<feature type="compositionally biased region" description="Polar residues" evidence="3">
    <location>
        <begin position="33"/>
        <end position="42"/>
    </location>
</feature>
<comment type="caution">
    <text evidence="5">The sequence shown here is derived from an EMBL/GenBank/DDBJ whole genome shotgun (WGS) entry which is preliminary data.</text>
</comment>
<proteinExistence type="predicted"/>
<dbReference type="GO" id="GO:0016810">
    <property type="term" value="F:hydrolase activity, acting on carbon-nitrogen (but not peptide) bonds"/>
    <property type="evidence" value="ECO:0007669"/>
    <property type="project" value="InterPro"/>
</dbReference>
<evidence type="ECO:0000256" key="3">
    <source>
        <dbReference type="SAM" id="MobiDB-lite"/>
    </source>
</evidence>
<comment type="subcellular location">
    <subcellularLocation>
        <location evidence="1">Secreted</location>
    </subcellularLocation>
</comment>
<reference evidence="5 6" key="1">
    <citation type="submission" date="2018-03" db="EMBL/GenBank/DDBJ databases">
        <title>Genomic Encyclopedia of Type Strains, Phase III (KMG-III): the genomes of soil and plant-associated and newly described type strains.</title>
        <authorList>
            <person name="Whitman W."/>
        </authorList>
    </citation>
    <scope>NUCLEOTIDE SEQUENCE [LARGE SCALE GENOMIC DNA]</scope>
    <source>
        <strain evidence="5 6">CGMCC 1.07653</strain>
    </source>
</reference>
<dbReference type="CDD" id="cd10918">
    <property type="entry name" value="CE4_NodB_like_5s_6s"/>
    <property type="match status" value="1"/>
</dbReference>
<dbReference type="PANTHER" id="PTHR34216:SF3">
    <property type="entry name" value="POLY-BETA-1,6-N-ACETYL-D-GLUCOSAMINE N-DEACETYLASE"/>
    <property type="match status" value="1"/>
</dbReference>
<keyword evidence="6" id="KW-1185">Reference proteome</keyword>
<dbReference type="SUPFAM" id="SSF88713">
    <property type="entry name" value="Glycoside hydrolase/deacetylase"/>
    <property type="match status" value="1"/>
</dbReference>
<dbReference type="AlphaFoldDB" id="A0A2P8HQD1"/>
<dbReference type="OrthoDB" id="9778320at2"/>
<keyword evidence="2" id="KW-0732">Signal</keyword>
<sequence>MKYLLPIVGVLIIGALVTYMAVLPSDPPDNEASDQQNGSQDEPGSEDAKAPEDAEHNIPVLMYHDFDTEEENSLTVHPDDFRDQLEALDNAGYETINDQDLIDFKNGDEDALPEQPILITIDDGYVSNYEYAYPILEEMDMQATIYIIVERRDVGADNHFSWEEAREMVESGHIDIQHHTYDSHHYIETEDGEESPVLAARKPEESGEAYEERVREDMALGIKRVEEELGITMNSFTMPYGRSNQTIRDVSEDLGIEMFFTVRAQMNTEEEVKDGLMHRFNVPGGMSSQELIDMLEEHKS</sequence>
<feature type="region of interest" description="Disordered" evidence="3">
    <location>
        <begin position="26"/>
        <end position="52"/>
    </location>
</feature>
<name>A0A2P8HQD1_9BACI</name>
<dbReference type="PROSITE" id="PS51677">
    <property type="entry name" value="NODB"/>
    <property type="match status" value="1"/>
</dbReference>
<dbReference type="InterPro" id="IPR011330">
    <property type="entry name" value="Glyco_hydro/deAcase_b/a-brl"/>
</dbReference>
<protein>
    <submittedName>
        <fullName evidence="5">Polysaccharide deacetylase</fullName>
    </submittedName>
</protein>
<feature type="region of interest" description="Disordered" evidence="3">
    <location>
        <begin position="189"/>
        <end position="210"/>
    </location>
</feature>
<evidence type="ECO:0000313" key="5">
    <source>
        <dbReference type="EMBL" id="PSL48417.1"/>
    </source>
</evidence>
<dbReference type="Proteomes" id="UP000242310">
    <property type="component" value="Unassembled WGS sequence"/>
</dbReference>
<evidence type="ECO:0000256" key="2">
    <source>
        <dbReference type="ARBA" id="ARBA00022729"/>
    </source>
</evidence>
<dbReference type="GO" id="GO:0005975">
    <property type="term" value="P:carbohydrate metabolic process"/>
    <property type="evidence" value="ECO:0007669"/>
    <property type="project" value="InterPro"/>
</dbReference>
<evidence type="ECO:0000256" key="1">
    <source>
        <dbReference type="ARBA" id="ARBA00004613"/>
    </source>
</evidence>
<dbReference type="Pfam" id="PF01522">
    <property type="entry name" value="Polysacc_deac_1"/>
    <property type="match status" value="1"/>
</dbReference>
<dbReference type="GO" id="GO:0005576">
    <property type="term" value="C:extracellular region"/>
    <property type="evidence" value="ECO:0007669"/>
    <property type="project" value="UniProtKB-SubCell"/>
</dbReference>
<gene>
    <name evidence="5" type="ORF">B0H94_10417</name>
</gene>
<dbReference type="InterPro" id="IPR002509">
    <property type="entry name" value="NODB_dom"/>
</dbReference>
<organism evidence="5 6">
    <name type="scientific">Salsuginibacillus halophilus</name>
    <dbReference type="NCBI Taxonomy" id="517424"/>
    <lineage>
        <taxon>Bacteria</taxon>
        <taxon>Bacillati</taxon>
        <taxon>Bacillota</taxon>
        <taxon>Bacilli</taxon>
        <taxon>Bacillales</taxon>
        <taxon>Bacillaceae</taxon>
        <taxon>Salsuginibacillus</taxon>
    </lineage>
</organism>
<feature type="compositionally biased region" description="Basic and acidic residues" evidence="3">
    <location>
        <begin position="201"/>
        <end position="210"/>
    </location>
</feature>
<evidence type="ECO:0000259" key="4">
    <source>
        <dbReference type="PROSITE" id="PS51677"/>
    </source>
</evidence>